<evidence type="ECO:0000313" key="1">
    <source>
        <dbReference type="EMBL" id="PIO22430.1"/>
    </source>
</evidence>
<reference evidence="1" key="1">
    <citation type="submission" date="2017-08" db="EMBL/GenBank/DDBJ databases">
        <title>Assembly of the North American Bullfrog Genome.</title>
        <authorList>
            <person name="Warren R.L."/>
            <person name="Vandervalk B.P."/>
            <person name="Kucuk E."/>
            <person name="Birol I."/>
            <person name="Helbing C."/>
            <person name="Pandoh P."/>
            <person name="Behsaz B."/>
            <person name="Mohamadi H."/>
            <person name="Chu J."/>
            <person name="Jackman S."/>
            <person name="Hammond S.A."/>
            <person name="Veldhoen N."/>
            <person name="Kirk H."/>
            <person name="Zhao Y."/>
            <person name="Coope R."/>
            <person name="Pleasance S."/>
            <person name="Moore R."/>
            <person name="Holt R."/>
        </authorList>
    </citation>
    <scope>NUCLEOTIDE SEQUENCE</scope>
    <source>
        <strain evidence="1">Bruno</strain>
        <tissue evidence="1">Liver</tissue>
    </source>
</reference>
<sequence length="103" mass="11254">MSMGILSCMDTAIVPQYDICAGAPPQTAVHLSVYNKTEQLQGLDKIMETRFADSGCVSGWSHNDITHAQELPLTAQECRSFRAHASVMSPAASTINMSYLQYL</sequence>
<protein>
    <submittedName>
        <fullName evidence="1">Uncharacterized protein</fullName>
    </submittedName>
</protein>
<gene>
    <name evidence="1" type="ORF">AB205_0037260</name>
</gene>
<dbReference type="AlphaFoldDB" id="A0A2G9R3G4"/>
<proteinExistence type="predicted"/>
<dbReference type="OrthoDB" id="192253at2759"/>
<organism evidence="1">
    <name type="scientific">Aquarana catesbeiana</name>
    <name type="common">American bullfrog</name>
    <name type="synonym">Rana catesbeiana</name>
    <dbReference type="NCBI Taxonomy" id="8400"/>
    <lineage>
        <taxon>Eukaryota</taxon>
        <taxon>Metazoa</taxon>
        <taxon>Chordata</taxon>
        <taxon>Craniata</taxon>
        <taxon>Vertebrata</taxon>
        <taxon>Euteleostomi</taxon>
        <taxon>Amphibia</taxon>
        <taxon>Batrachia</taxon>
        <taxon>Anura</taxon>
        <taxon>Neobatrachia</taxon>
        <taxon>Ranoidea</taxon>
        <taxon>Ranidae</taxon>
        <taxon>Aquarana</taxon>
    </lineage>
</organism>
<accession>A0A2G9R3G4</accession>
<name>A0A2G9R3G4_AQUCT</name>
<dbReference type="EMBL" id="KV947997">
    <property type="protein sequence ID" value="PIO22430.1"/>
    <property type="molecule type" value="Genomic_DNA"/>
</dbReference>